<dbReference type="OrthoDB" id="6881026at2"/>
<name>A0A5C6DKI6_9BACT</name>
<gene>
    <name evidence="1" type="ORF">Q31b_50170</name>
</gene>
<reference evidence="1 2" key="1">
    <citation type="submission" date="2019-02" db="EMBL/GenBank/DDBJ databases">
        <title>Deep-cultivation of Planctomycetes and their phenomic and genomic characterization uncovers novel biology.</title>
        <authorList>
            <person name="Wiegand S."/>
            <person name="Jogler M."/>
            <person name="Boedeker C."/>
            <person name="Pinto D."/>
            <person name="Vollmers J."/>
            <person name="Rivas-Marin E."/>
            <person name="Kohn T."/>
            <person name="Peeters S.H."/>
            <person name="Heuer A."/>
            <person name="Rast P."/>
            <person name="Oberbeckmann S."/>
            <person name="Bunk B."/>
            <person name="Jeske O."/>
            <person name="Meyerdierks A."/>
            <person name="Storesund J.E."/>
            <person name="Kallscheuer N."/>
            <person name="Luecker S."/>
            <person name="Lage O.M."/>
            <person name="Pohl T."/>
            <person name="Merkel B.J."/>
            <person name="Hornburger P."/>
            <person name="Mueller R.-W."/>
            <person name="Bruemmer F."/>
            <person name="Labrenz M."/>
            <person name="Spormann A.M."/>
            <person name="Op Den Camp H."/>
            <person name="Overmann J."/>
            <person name="Amann R."/>
            <person name="Jetten M.S.M."/>
            <person name="Mascher T."/>
            <person name="Medema M.H."/>
            <person name="Devos D.P."/>
            <person name="Kaster A.-K."/>
            <person name="Ovreas L."/>
            <person name="Rohde M."/>
            <person name="Galperin M.Y."/>
            <person name="Jogler C."/>
        </authorList>
    </citation>
    <scope>NUCLEOTIDE SEQUENCE [LARGE SCALE GENOMIC DNA]</scope>
    <source>
        <strain evidence="1 2">Q31b</strain>
    </source>
</reference>
<dbReference type="EMBL" id="SJPY01000008">
    <property type="protein sequence ID" value="TWU36735.1"/>
    <property type="molecule type" value="Genomic_DNA"/>
</dbReference>
<dbReference type="Proteomes" id="UP000315471">
    <property type="component" value="Unassembled WGS sequence"/>
</dbReference>
<evidence type="ECO:0000313" key="2">
    <source>
        <dbReference type="Proteomes" id="UP000315471"/>
    </source>
</evidence>
<protein>
    <submittedName>
        <fullName evidence="1">Uncharacterized protein</fullName>
    </submittedName>
</protein>
<dbReference type="AlphaFoldDB" id="A0A5C6DKI6"/>
<proteinExistence type="predicted"/>
<keyword evidence="2" id="KW-1185">Reference proteome</keyword>
<sequence length="141" mass="15759">MGGGYIQCDDFCGDDKSGSAMSGVLEELPSQLSDSERETFVNELIAPLQRQLDETGEYFLIPPASSKRLLPVVDSLYDNYRQRFGDADVWDAIELDDESGLDPIEAKWGKGAGWRYYCLTDLRVALRRSIDSDSDVCVSFD</sequence>
<comment type="caution">
    <text evidence="1">The sequence shown here is derived from an EMBL/GenBank/DDBJ whole genome shotgun (WGS) entry which is preliminary data.</text>
</comment>
<evidence type="ECO:0000313" key="1">
    <source>
        <dbReference type="EMBL" id="TWU36735.1"/>
    </source>
</evidence>
<accession>A0A5C6DKI6</accession>
<organism evidence="1 2">
    <name type="scientific">Novipirellula aureliae</name>
    <dbReference type="NCBI Taxonomy" id="2527966"/>
    <lineage>
        <taxon>Bacteria</taxon>
        <taxon>Pseudomonadati</taxon>
        <taxon>Planctomycetota</taxon>
        <taxon>Planctomycetia</taxon>
        <taxon>Pirellulales</taxon>
        <taxon>Pirellulaceae</taxon>
        <taxon>Novipirellula</taxon>
    </lineage>
</organism>